<dbReference type="GO" id="GO:0005525">
    <property type="term" value="F:GTP binding"/>
    <property type="evidence" value="ECO:0007669"/>
    <property type="project" value="InterPro"/>
</dbReference>
<feature type="region of interest" description="Disordered" evidence="1">
    <location>
        <begin position="47"/>
        <end position="76"/>
    </location>
</feature>
<dbReference type="PANTHER" id="PTHR40072:SF1">
    <property type="entry name" value="MOLYBDOPTERIN-GUANINE DINUCLEOTIDE BIOSYNTHESIS ADAPTER PROTEIN"/>
    <property type="match status" value="1"/>
</dbReference>
<dbReference type="Gene3D" id="3.40.50.300">
    <property type="entry name" value="P-loop containing nucleotide triphosphate hydrolases"/>
    <property type="match status" value="1"/>
</dbReference>
<gene>
    <name evidence="3" type="primary">mobB_1</name>
    <name evidence="3" type="ORF">NCTC9419_02450</name>
</gene>
<accession>A0A3S4H6G9</accession>
<evidence type="ECO:0000313" key="4">
    <source>
        <dbReference type="Proteomes" id="UP000271603"/>
    </source>
</evidence>
<protein>
    <submittedName>
        <fullName evidence="3">Molybdopterin-guanine dinucleotide biosynthesis protein B</fullName>
    </submittedName>
</protein>
<evidence type="ECO:0000313" key="3">
    <source>
        <dbReference type="EMBL" id="VEA70931.1"/>
    </source>
</evidence>
<dbReference type="GO" id="GO:0006777">
    <property type="term" value="P:Mo-molybdopterin cofactor biosynthetic process"/>
    <property type="evidence" value="ECO:0007669"/>
    <property type="project" value="InterPro"/>
</dbReference>
<sequence length="76" mass="8361">MTKLATPLLAIAAYSGTGKTTLLKQLIPLLRERHIRVGLIKHTHHDMDIDKPGKTATNCVRPAPTRPWSPAIDVGR</sequence>
<dbReference type="EMBL" id="LR134155">
    <property type="protein sequence ID" value="VEA70931.1"/>
    <property type="molecule type" value="Genomic_DNA"/>
</dbReference>
<dbReference type="Pfam" id="PF03205">
    <property type="entry name" value="MobB"/>
    <property type="match status" value="1"/>
</dbReference>
<organism evidence="3 4">
    <name type="scientific">Serratia rubidaea</name>
    <name type="common">Serratia marinorubra</name>
    <dbReference type="NCBI Taxonomy" id="61652"/>
    <lineage>
        <taxon>Bacteria</taxon>
        <taxon>Pseudomonadati</taxon>
        <taxon>Pseudomonadota</taxon>
        <taxon>Gammaproteobacteria</taxon>
        <taxon>Enterobacterales</taxon>
        <taxon>Yersiniaceae</taxon>
        <taxon>Serratia</taxon>
    </lineage>
</organism>
<name>A0A3S4H6G9_SERRU</name>
<evidence type="ECO:0000259" key="2">
    <source>
        <dbReference type="Pfam" id="PF03205"/>
    </source>
</evidence>
<dbReference type="Proteomes" id="UP000271603">
    <property type="component" value="Chromosome"/>
</dbReference>
<dbReference type="PANTHER" id="PTHR40072">
    <property type="entry name" value="MOLYBDOPTERIN-GUANINE DINUCLEOTIDE BIOSYNTHESIS ADAPTER PROTEIN-RELATED"/>
    <property type="match status" value="1"/>
</dbReference>
<dbReference type="AlphaFoldDB" id="A0A3S4H6G9"/>
<dbReference type="InterPro" id="IPR027417">
    <property type="entry name" value="P-loop_NTPase"/>
</dbReference>
<dbReference type="InterPro" id="IPR004435">
    <property type="entry name" value="MobB_dom"/>
</dbReference>
<feature type="domain" description="Molybdopterin-guanine dinucleotide biosynthesis protein B (MobB)" evidence="2">
    <location>
        <begin position="9"/>
        <end position="55"/>
    </location>
</feature>
<dbReference type="SUPFAM" id="SSF52540">
    <property type="entry name" value="P-loop containing nucleoside triphosphate hydrolases"/>
    <property type="match status" value="1"/>
</dbReference>
<dbReference type="InterPro" id="IPR052539">
    <property type="entry name" value="MGD_biosynthesis_adapter"/>
</dbReference>
<reference evidence="3 4" key="1">
    <citation type="submission" date="2018-12" db="EMBL/GenBank/DDBJ databases">
        <authorList>
            <consortium name="Pathogen Informatics"/>
        </authorList>
    </citation>
    <scope>NUCLEOTIDE SEQUENCE [LARGE SCALE GENOMIC DNA]</scope>
    <source>
        <strain evidence="3 4">NCTC9419</strain>
    </source>
</reference>
<evidence type="ECO:0000256" key="1">
    <source>
        <dbReference type="SAM" id="MobiDB-lite"/>
    </source>
</evidence>
<proteinExistence type="predicted"/>